<organism evidence="1 2">
    <name type="scientific">Orrella marina</name>
    <dbReference type="NCBI Taxonomy" id="2163011"/>
    <lineage>
        <taxon>Bacteria</taxon>
        <taxon>Pseudomonadati</taxon>
        <taxon>Pseudomonadota</taxon>
        <taxon>Betaproteobacteria</taxon>
        <taxon>Burkholderiales</taxon>
        <taxon>Alcaligenaceae</taxon>
        <taxon>Orrella</taxon>
    </lineage>
</organism>
<evidence type="ECO:0000313" key="2">
    <source>
        <dbReference type="Proteomes" id="UP000244571"/>
    </source>
</evidence>
<dbReference type="RefSeq" id="WP_108620060.1">
    <property type="nucleotide sequence ID" value="NZ_CP028901.1"/>
</dbReference>
<keyword evidence="1" id="KW-0418">Kinase</keyword>
<dbReference type="AlphaFoldDB" id="A0A2R4XFU7"/>
<dbReference type="SUPFAM" id="SSF56112">
    <property type="entry name" value="Protein kinase-like (PK-like)"/>
    <property type="match status" value="1"/>
</dbReference>
<keyword evidence="2" id="KW-1185">Reference proteome</keyword>
<dbReference type="InterPro" id="IPR011009">
    <property type="entry name" value="Kinase-like_dom_sf"/>
</dbReference>
<dbReference type="Proteomes" id="UP000244571">
    <property type="component" value="Chromosome"/>
</dbReference>
<name>A0A2R4XFU7_9BURK</name>
<dbReference type="KEGG" id="boz:DBV39_01575"/>
<dbReference type="Gene3D" id="1.10.510.10">
    <property type="entry name" value="Transferase(Phosphotransferase) domain 1"/>
    <property type="match status" value="1"/>
</dbReference>
<dbReference type="NCBIfam" id="NF002475">
    <property type="entry name" value="PRK01723.1"/>
    <property type="match status" value="1"/>
</dbReference>
<reference evidence="1 2" key="1">
    <citation type="submission" date="2018-04" db="EMBL/GenBank/DDBJ databases">
        <title>Bordetella sp. HZ20 isolated from seawater.</title>
        <authorList>
            <person name="Sun C."/>
        </authorList>
    </citation>
    <scope>NUCLEOTIDE SEQUENCE [LARGE SCALE GENOMIC DNA]</scope>
    <source>
        <strain evidence="1 2">HZ20</strain>
    </source>
</reference>
<evidence type="ECO:0000313" key="1">
    <source>
        <dbReference type="EMBL" id="AWB32619.1"/>
    </source>
</evidence>
<dbReference type="EMBL" id="CP028901">
    <property type="protein sequence ID" value="AWB32619.1"/>
    <property type="molecule type" value="Genomic_DNA"/>
</dbReference>
<dbReference type="GO" id="GO:0016301">
    <property type="term" value="F:kinase activity"/>
    <property type="evidence" value="ECO:0007669"/>
    <property type="project" value="UniProtKB-KW"/>
</dbReference>
<dbReference type="OrthoDB" id="6854449at2"/>
<protein>
    <submittedName>
        <fullName evidence="1">3-deoxy-D-manno-octulosonic acid kinase</fullName>
    </submittedName>
</protein>
<keyword evidence="1" id="KW-0808">Transferase</keyword>
<sequence>MIAKLSRDLYWWTGRDQTRSFREFDILAALAERSGQGLNVPRPVAAMACRTHGLFYRAALITQRIAQAEAFWKYDDGLIWERAGQMIARLHRAGVWHADLNVNNILIDPHEKIWLIDFDRARTGVTDPKRLYGNLQRLERSVRKVCSERIHDCWPMLLSGYARAPD</sequence>
<proteinExistence type="predicted"/>
<dbReference type="Pfam" id="PF06293">
    <property type="entry name" value="Kdo"/>
    <property type="match status" value="1"/>
</dbReference>
<accession>A0A2R4XFU7</accession>
<gene>
    <name evidence="1" type="ORF">DBV39_01575</name>
</gene>